<dbReference type="InterPro" id="IPR021109">
    <property type="entry name" value="Peptidase_aspartic_dom_sf"/>
</dbReference>
<dbReference type="SUPFAM" id="SSF50249">
    <property type="entry name" value="Nucleic acid-binding proteins"/>
    <property type="match status" value="1"/>
</dbReference>
<dbReference type="PANTHER" id="PTHR33067">
    <property type="entry name" value="RNA-DIRECTED DNA POLYMERASE-RELATED"/>
    <property type="match status" value="1"/>
</dbReference>
<evidence type="ECO:0000313" key="1">
    <source>
        <dbReference type="EMBL" id="KEH19874.1"/>
    </source>
</evidence>
<dbReference type="HOGENOM" id="CLU_502876_0_0_1"/>
<dbReference type="Gene3D" id="2.40.70.10">
    <property type="entry name" value="Acid Proteases"/>
    <property type="match status" value="1"/>
</dbReference>
<name>A0A072TQW9_MEDTR</name>
<dbReference type="EnsemblPlants" id="KEH19874">
    <property type="protein sequence ID" value="KEH19874"/>
    <property type="gene ID" value="MTR_8g469790"/>
</dbReference>
<accession>A0A072TQW9</accession>
<evidence type="ECO:0000313" key="2">
    <source>
        <dbReference type="EnsemblPlants" id="KEH19874"/>
    </source>
</evidence>
<dbReference type="InterPro" id="IPR012340">
    <property type="entry name" value="NA-bd_OB-fold"/>
</dbReference>
<dbReference type="SUPFAM" id="SSF50630">
    <property type="entry name" value="Acid proteases"/>
    <property type="match status" value="1"/>
</dbReference>
<dbReference type="EMBL" id="CM001224">
    <property type="protein sequence ID" value="KEH19874.1"/>
    <property type="molecule type" value="Genomic_DNA"/>
</dbReference>
<dbReference type="AlphaFoldDB" id="A0A072TQW9"/>
<protein>
    <submittedName>
        <fullName evidence="1">Retropepsins domain protein, putative</fullName>
    </submittedName>
</protein>
<dbReference type="Proteomes" id="UP000002051">
    <property type="component" value="Chromosome 8"/>
</dbReference>
<organism evidence="1 3">
    <name type="scientific">Medicago truncatula</name>
    <name type="common">Barrel medic</name>
    <name type="synonym">Medicago tribuloides</name>
    <dbReference type="NCBI Taxonomy" id="3880"/>
    <lineage>
        <taxon>Eukaryota</taxon>
        <taxon>Viridiplantae</taxon>
        <taxon>Streptophyta</taxon>
        <taxon>Embryophyta</taxon>
        <taxon>Tracheophyta</taxon>
        <taxon>Spermatophyta</taxon>
        <taxon>Magnoliopsida</taxon>
        <taxon>eudicotyledons</taxon>
        <taxon>Gunneridae</taxon>
        <taxon>Pentapetalae</taxon>
        <taxon>rosids</taxon>
        <taxon>fabids</taxon>
        <taxon>Fabales</taxon>
        <taxon>Fabaceae</taxon>
        <taxon>Papilionoideae</taxon>
        <taxon>50 kb inversion clade</taxon>
        <taxon>NPAAA clade</taxon>
        <taxon>Hologalegina</taxon>
        <taxon>IRL clade</taxon>
        <taxon>Trifolieae</taxon>
        <taxon>Medicago</taxon>
    </lineage>
</organism>
<reference evidence="1 3" key="1">
    <citation type="journal article" date="2011" name="Nature">
        <title>The Medicago genome provides insight into the evolution of rhizobial symbioses.</title>
        <authorList>
            <person name="Young N.D."/>
            <person name="Debelle F."/>
            <person name="Oldroyd G.E."/>
            <person name="Geurts R."/>
            <person name="Cannon S.B."/>
            <person name="Udvardi M.K."/>
            <person name="Benedito V.A."/>
            <person name="Mayer K.F."/>
            <person name="Gouzy J."/>
            <person name="Schoof H."/>
            <person name="Van de Peer Y."/>
            <person name="Proost S."/>
            <person name="Cook D.R."/>
            <person name="Meyers B.C."/>
            <person name="Spannagl M."/>
            <person name="Cheung F."/>
            <person name="De Mita S."/>
            <person name="Krishnakumar V."/>
            <person name="Gundlach H."/>
            <person name="Zhou S."/>
            <person name="Mudge J."/>
            <person name="Bharti A.K."/>
            <person name="Murray J.D."/>
            <person name="Naoumkina M.A."/>
            <person name="Rosen B."/>
            <person name="Silverstein K.A."/>
            <person name="Tang H."/>
            <person name="Rombauts S."/>
            <person name="Zhao P.X."/>
            <person name="Zhou P."/>
            <person name="Barbe V."/>
            <person name="Bardou P."/>
            <person name="Bechner M."/>
            <person name="Bellec A."/>
            <person name="Berger A."/>
            <person name="Berges H."/>
            <person name="Bidwell S."/>
            <person name="Bisseling T."/>
            <person name="Choisne N."/>
            <person name="Couloux A."/>
            <person name="Denny R."/>
            <person name="Deshpande S."/>
            <person name="Dai X."/>
            <person name="Doyle J.J."/>
            <person name="Dudez A.M."/>
            <person name="Farmer A.D."/>
            <person name="Fouteau S."/>
            <person name="Franken C."/>
            <person name="Gibelin C."/>
            <person name="Gish J."/>
            <person name="Goldstein S."/>
            <person name="Gonzalez A.J."/>
            <person name="Green P.J."/>
            <person name="Hallab A."/>
            <person name="Hartog M."/>
            <person name="Hua A."/>
            <person name="Humphray S.J."/>
            <person name="Jeong D.H."/>
            <person name="Jing Y."/>
            <person name="Jocker A."/>
            <person name="Kenton S.M."/>
            <person name="Kim D.J."/>
            <person name="Klee K."/>
            <person name="Lai H."/>
            <person name="Lang C."/>
            <person name="Lin S."/>
            <person name="Macmil S.L."/>
            <person name="Magdelenat G."/>
            <person name="Matthews L."/>
            <person name="McCorrison J."/>
            <person name="Monaghan E.L."/>
            <person name="Mun J.H."/>
            <person name="Najar F.Z."/>
            <person name="Nicholson C."/>
            <person name="Noirot C."/>
            <person name="O'Bleness M."/>
            <person name="Paule C.R."/>
            <person name="Poulain J."/>
            <person name="Prion F."/>
            <person name="Qin B."/>
            <person name="Qu C."/>
            <person name="Retzel E.F."/>
            <person name="Riddle C."/>
            <person name="Sallet E."/>
            <person name="Samain S."/>
            <person name="Samson N."/>
            <person name="Sanders I."/>
            <person name="Saurat O."/>
            <person name="Scarpelli C."/>
            <person name="Schiex T."/>
            <person name="Segurens B."/>
            <person name="Severin A.J."/>
            <person name="Sherrier D.J."/>
            <person name="Shi R."/>
            <person name="Sims S."/>
            <person name="Singer S.R."/>
            <person name="Sinharoy S."/>
            <person name="Sterck L."/>
            <person name="Viollet A."/>
            <person name="Wang B.B."/>
            <person name="Wang K."/>
            <person name="Wang M."/>
            <person name="Wang X."/>
            <person name="Warfsmann J."/>
            <person name="Weissenbach J."/>
            <person name="White D.D."/>
            <person name="White J.D."/>
            <person name="Wiley G.B."/>
            <person name="Wincker P."/>
            <person name="Xing Y."/>
            <person name="Yang L."/>
            <person name="Yao Z."/>
            <person name="Ying F."/>
            <person name="Zhai J."/>
            <person name="Zhou L."/>
            <person name="Zuber A."/>
            <person name="Denarie J."/>
            <person name="Dixon R.A."/>
            <person name="May G.D."/>
            <person name="Schwartz D.C."/>
            <person name="Rogers J."/>
            <person name="Quetier F."/>
            <person name="Town C.D."/>
            <person name="Roe B.A."/>
        </authorList>
    </citation>
    <scope>NUCLEOTIDE SEQUENCE [LARGE SCALE GENOMIC DNA]</scope>
    <source>
        <strain evidence="1">A17</strain>
        <strain evidence="2 3">cv. Jemalong A17</strain>
    </source>
</reference>
<reference evidence="2" key="3">
    <citation type="submission" date="2015-04" db="UniProtKB">
        <authorList>
            <consortium name="EnsemblPlants"/>
        </authorList>
    </citation>
    <scope>IDENTIFICATION</scope>
    <source>
        <strain evidence="2">cv. Jemalong A17</strain>
    </source>
</reference>
<evidence type="ECO:0000313" key="3">
    <source>
        <dbReference type="Proteomes" id="UP000002051"/>
    </source>
</evidence>
<dbReference type="PANTHER" id="PTHR33067:SF31">
    <property type="entry name" value="RNA-DIRECTED DNA POLYMERASE"/>
    <property type="match status" value="1"/>
</dbReference>
<proteinExistence type="predicted"/>
<sequence>MTMSKTFRYPAEFWNLGKFFVKEMHFPSVILCVEVLFCLHHNRFSWFAKLLYSLEYILPKDAHFLEQSLSPLRLVKLDLEAQFNKFLNIHKKICIKIPFAEALSRMPLYAKFLKEIFLKKKAIENNETITLTMESSAIIKKPPPKLRDSGSFAIPCMIGSETLERALCDLGASISLFPLSLFKRMGIGELKPTETTLKLADRSTIQPIGYVEDIPIKIEGIYIPTDFMVLDIDEDNECPIILGRPFLATAGAIVDVNNGRIVFQVSDGMGVPIHIVTQYRDLEHWKALLEDNKTYVLHNCLVFDNDAAFKYVDHPFNVVLGPGSKVTRNDKLTDIPSHEFKFKSFKEIENGNLKPDVLYDNGKPNICNNWSGTKMFMNLKHPVVERFMATSSRRSQNDEFSNLAQVRHIGEFRDFIQNIYCITIGRTKKFNPNQFGCYYESCPKCPRSWKSNGAGYRCGCREDVEVPFTSLFISTFIYKVVVQVVYEGQKADFVFWDKECVQILGVIADTLRKTMQEIGEDDPIIYPKHLDNLLNLQLALHM</sequence>
<dbReference type="Gene3D" id="2.40.50.140">
    <property type="entry name" value="Nucleic acid-binding proteins"/>
    <property type="match status" value="1"/>
</dbReference>
<reference evidence="1 3" key="2">
    <citation type="journal article" date="2014" name="BMC Genomics">
        <title>An improved genome release (version Mt4.0) for the model legume Medicago truncatula.</title>
        <authorList>
            <person name="Tang H."/>
            <person name="Krishnakumar V."/>
            <person name="Bidwell S."/>
            <person name="Rosen B."/>
            <person name="Chan A."/>
            <person name="Zhou S."/>
            <person name="Gentzbittel L."/>
            <person name="Childs K.L."/>
            <person name="Yandell M."/>
            <person name="Gundlach H."/>
            <person name="Mayer K.F."/>
            <person name="Schwartz D.C."/>
            <person name="Town C.D."/>
        </authorList>
    </citation>
    <scope>GENOME REANNOTATION</scope>
    <source>
        <strain evidence="1">A17</strain>
        <strain evidence="2 3">cv. Jemalong A17</strain>
    </source>
</reference>
<dbReference type="CDD" id="cd00303">
    <property type="entry name" value="retropepsin_like"/>
    <property type="match status" value="1"/>
</dbReference>
<gene>
    <name evidence="1" type="ordered locus">MTR_8g469790</name>
</gene>
<keyword evidence="3" id="KW-1185">Reference proteome</keyword>